<dbReference type="InterPro" id="IPR050189">
    <property type="entry name" value="MFS_Efflux_Transporters"/>
</dbReference>
<dbReference type="Proteomes" id="UP001202281">
    <property type="component" value="Unassembled WGS sequence"/>
</dbReference>
<evidence type="ECO:0000313" key="9">
    <source>
        <dbReference type="Proteomes" id="UP001202281"/>
    </source>
</evidence>
<feature type="transmembrane region" description="Helical" evidence="6">
    <location>
        <begin position="94"/>
        <end position="113"/>
    </location>
</feature>
<feature type="transmembrane region" description="Helical" evidence="6">
    <location>
        <begin position="57"/>
        <end position="82"/>
    </location>
</feature>
<keyword evidence="2" id="KW-1003">Cell membrane</keyword>
<reference evidence="8 9" key="1">
    <citation type="submission" date="2022-04" db="EMBL/GenBank/DDBJ databases">
        <title>Identification of a novel bacterium isolated from mangrove sediments.</title>
        <authorList>
            <person name="Pan X."/>
        </authorList>
    </citation>
    <scope>NUCLEOTIDE SEQUENCE [LARGE SCALE GENOMIC DNA]</scope>
    <source>
        <strain evidence="8 9">B2638</strain>
    </source>
</reference>
<dbReference type="Gene3D" id="1.20.1250.20">
    <property type="entry name" value="MFS general substrate transporter like domains"/>
    <property type="match status" value="2"/>
</dbReference>
<comment type="subcellular location">
    <subcellularLocation>
        <location evidence="1">Cell membrane</location>
        <topology evidence="1">Multi-pass membrane protein</topology>
    </subcellularLocation>
</comment>
<evidence type="ECO:0000256" key="2">
    <source>
        <dbReference type="ARBA" id="ARBA00022475"/>
    </source>
</evidence>
<sequence>MTLHAQPALPSSTVATADVPDAAAQRRGLLALAIGAFGIGLTEFVIMGLLLEVSQSIGVTAASAGLLVSGYALGVVFGGPLLTLLTSALPRRSVLLLLMTVFTLGNLACALAPGYGLLMAARVATGFAHGTFFGVGATVAQQLVPPERKGSAIALMFTGLTLANVLGVPFGTWIGQAWGWRATFMAICAIGVIAIAAIAMAVPRLPVEGGRKRFGKELAAMLRKGPLLGFAMTVLGYAGVFLLFTYIAPVLTQMSGFSKTSVSPLLLLFGFGLVAGNLAGGRLADRDLRLAVFGTLLALAGTLIVSRWGFASMIGARLLIALFGAVAFSTVAPLQAWTIRQAQGADEGLASTFNISAFNLGNAIGAWIGGAVLTAGWGLPSLFLVAAIPPAMAAGIAFFVVKPENLP</sequence>
<comment type="caution">
    <text evidence="8">The sequence shown here is derived from an EMBL/GenBank/DDBJ whole genome shotgun (WGS) entry which is preliminary data.</text>
</comment>
<feature type="transmembrane region" description="Helical" evidence="6">
    <location>
        <begin position="152"/>
        <end position="174"/>
    </location>
</feature>
<evidence type="ECO:0000256" key="1">
    <source>
        <dbReference type="ARBA" id="ARBA00004651"/>
    </source>
</evidence>
<keyword evidence="9" id="KW-1185">Reference proteome</keyword>
<evidence type="ECO:0000259" key="7">
    <source>
        <dbReference type="PROSITE" id="PS50850"/>
    </source>
</evidence>
<feature type="transmembrane region" description="Helical" evidence="6">
    <location>
        <begin position="290"/>
        <end position="310"/>
    </location>
</feature>
<organism evidence="8 9">
    <name type="scientific">Novosphingobium beihaiensis</name>
    <dbReference type="NCBI Taxonomy" id="2930389"/>
    <lineage>
        <taxon>Bacteria</taxon>
        <taxon>Pseudomonadati</taxon>
        <taxon>Pseudomonadota</taxon>
        <taxon>Alphaproteobacteria</taxon>
        <taxon>Sphingomonadales</taxon>
        <taxon>Sphingomonadaceae</taxon>
        <taxon>Novosphingobium</taxon>
    </lineage>
</organism>
<keyword evidence="4 6" id="KW-1133">Transmembrane helix</keyword>
<feature type="transmembrane region" description="Helical" evidence="6">
    <location>
        <begin position="381"/>
        <end position="401"/>
    </location>
</feature>
<evidence type="ECO:0000256" key="4">
    <source>
        <dbReference type="ARBA" id="ARBA00022989"/>
    </source>
</evidence>
<evidence type="ECO:0000256" key="3">
    <source>
        <dbReference type="ARBA" id="ARBA00022692"/>
    </source>
</evidence>
<name>A0ABT0BSD3_9SPHN</name>
<dbReference type="RefSeq" id="WP_243921636.1">
    <property type="nucleotide sequence ID" value="NZ_JALHLG010000017.1"/>
</dbReference>
<evidence type="ECO:0000313" key="8">
    <source>
        <dbReference type="EMBL" id="MCJ2187696.1"/>
    </source>
</evidence>
<dbReference type="PANTHER" id="PTHR43124">
    <property type="entry name" value="PURINE EFFLUX PUMP PBUE"/>
    <property type="match status" value="1"/>
</dbReference>
<accession>A0ABT0BSD3</accession>
<keyword evidence="5 6" id="KW-0472">Membrane</keyword>
<dbReference type="InterPro" id="IPR036259">
    <property type="entry name" value="MFS_trans_sf"/>
</dbReference>
<feature type="transmembrane region" description="Helical" evidence="6">
    <location>
        <begin position="227"/>
        <end position="248"/>
    </location>
</feature>
<dbReference type="InterPro" id="IPR011701">
    <property type="entry name" value="MFS"/>
</dbReference>
<dbReference type="Pfam" id="PF07690">
    <property type="entry name" value="MFS_1"/>
    <property type="match status" value="1"/>
</dbReference>
<protein>
    <submittedName>
        <fullName evidence="8">MFS transporter</fullName>
    </submittedName>
</protein>
<feature type="transmembrane region" description="Helical" evidence="6">
    <location>
        <begin position="260"/>
        <end position="278"/>
    </location>
</feature>
<dbReference type="PROSITE" id="PS50850">
    <property type="entry name" value="MFS"/>
    <property type="match status" value="1"/>
</dbReference>
<evidence type="ECO:0000256" key="5">
    <source>
        <dbReference type="ARBA" id="ARBA00023136"/>
    </source>
</evidence>
<dbReference type="EMBL" id="JALHLG010000017">
    <property type="protein sequence ID" value="MCJ2187696.1"/>
    <property type="molecule type" value="Genomic_DNA"/>
</dbReference>
<dbReference type="SUPFAM" id="SSF103473">
    <property type="entry name" value="MFS general substrate transporter"/>
    <property type="match status" value="1"/>
</dbReference>
<feature type="domain" description="Major facilitator superfamily (MFS) profile" evidence="7">
    <location>
        <begin position="28"/>
        <end position="405"/>
    </location>
</feature>
<gene>
    <name evidence="8" type="ORF">MTR66_12820</name>
</gene>
<feature type="transmembrane region" description="Helical" evidence="6">
    <location>
        <begin position="316"/>
        <end position="337"/>
    </location>
</feature>
<dbReference type="PANTHER" id="PTHR43124:SF8">
    <property type="entry name" value="INNER MEMBRANE TRANSPORT PROTEIN YDHP"/>
    <property type="match status" value="1"/>
</dbReference>
<evidence type="ECO:0000256" key="6">
    <source>
        <dbReference type="SAM" id="Phobius"/>
    </source>
</evidence>
<dbReference type="CDD" id="cd17324">
    <property type="entry name" value="MFS_NepI_like"/>
    <property type="match status" value="1"/>
</dbReference>
<feature type="transmembrane region" description="Helical" evidence="6">
    <location>
        <begin position="180"/>
        <end position="206"/>
    </location>
</feature>
<feature type="transmembrane region" description="Helical" evidence="6">
    <location>
        <begin position="29"/>
        <end position="51"/>
    </location>
</feature>
<keyword evidence="3 6" id="KW-0812">Transmembrane</keyword>
<proteinExistence type="predicted"/>
<dbReference type="InterPro" id="IPR020846">
    <property type="entry name" value="MFS_dom"/>
</dbReference>
<feature type="transmembrane region" description="Helical" evidence="6">
    <location>
        <begin position="349"/>
        <end position="369"/>
    </location>
</feature>